<evidence type="ECO:0000313" key="2">
    <source>
        <dbReference type="Proteomes" id="UP000494122"/>
    </source>
</evidence>
<organism evidence="1 2">
    <name type="scientific">Achromobacter ruhlandii</name>
    <dbReference type="NCBI Taxonomy" id="72557"/>
    <lineage>
        <taxon>Bacteria</taxon>
        <taxon>Pseudomonadati</taxon>
        <taxon>Pseudomonadota</taxon>
        <taxon>Betaproteobacteria</taxon>
        <taxon>Burkholderiales</taxon>
        <taxon>Alcaligenaceae</taxon>
        <taxon>Achromobacter</taxon>
    </lineage>
</organism>
<sequence length="169" mass="18600">MTCKTTTTYWRDALYNAVRAADGGVEAAAQFLTNRRDTSIHPESLRRKLRGGDQLDADIAVLLAEFVRNDAGAQHRSNDWLLSLNAQEGIFVDDVPPAPAGGWENEAKALQDKFLALATEMGKIAAVTAQTTADSQIDQDEADQLVPLLRATRVLLHRMERNVRRAASK</sequence>
<name>A0A2M9GPY3_9BURK</name>
<dbReference type="EMBL" id="CADILE010000028">
    <property type="protein sequence ID" value="CAB3924828.1"/>
    <property type="molecule type" value="Genomic_DNA"/>
</dbReference>
<dbReference type="RefSeq" id="WP_100509531.1">
    <property type="nucleotide sequence ID" value="NZ_CADILE010000028.1"/>
</dbReference>
<protein>
    <submittedName>
        <fullName evidence="1">Uncharacterized protein</fullName>
    </submittedName>
</protein>
<dbReference type="Proteomes" id="UP000494122">
    <property type="component" value="Unassembled WGS sequence"/>
</dbReference>
<reference evidence="1 2" key="1">
    <citation type="submission" date="2020-04" db="EMBL/GenBank/DDBJ databases">
        <authorList>
            <person name="De Canck E."/>
        </authorList>
    </citation>
    <scope>NUCLEOTIDE SEQUENCE [LARGE SCALE GENOMIC DNA]</scope>
    <source>
        <strain evidence="1 2">LMG 3328</strain>
    </source>
</reference>
<proteinExistence type="predicted"/>
<accession>A0A2M9GPY3</accession>
<evidence type="ECO:0000313" key="1">
    <source>
        <dbReference type="EMBL" id="CAB3924828.1"/>
    </source>
</evidence>
<gene>
    <name evidence="1" type="ORF">LMG3328_05726</name>
</gene>
<dbReference type="AlphaFoldDB" id="A0A2M9GPY3"/>